<dbReference type="EMBL" id="JAAKZV010000136">
    <property type="protein sequence ID" value="NGN67322.1"/>
    <property type="molecule type" value="Genomic_DNA"/>
</dbReference>
<evidence type="ECO:0000256" key="1">
    <source>
        <dbReference type="ARBA" id="ARBA00023002"/>
    </source>
</evidence>
<evidence type="ECO:0000313" key="3">
    <source>
        <dbReference type="EMBL" id="NGN67322.1"/>
    </source>
</evidence>
<dbReference type="InterPro" id="IPR011251">
    <property type="entry name" value="Luciferase-like_dom"/>
</dbReference>
<dbReference type="Gene3D" id="3.20.20.30">
    <property type="entry name" value="Luciferase-like domain"/>
    <property type="match status" value="1"/>
</dbReference>
<proteinExistence type="predicted"/>
<organism evidence="3 4">
    <name type="scientific">Streptomyces coryli</name>
    <dbReference type="NCBI Taxonomy" id="1128680"/>
    <lineage>
        <taxon>Bacteria</taxon>
        <taxon>Bacillati</taxon>
        <taxon>Actinomycetota</taxon>
        <taxon>Actinomycetes</taxon>
        <taxon>Kitasatosporales</taxon>
        <taxon>Streptomycetaceae</taxon>
        <taxon>Streptomyces</taxon>
    </lineage>
</organism>
<dbReference type="Proteomes" id="UP000481583">
    <property type="component" value="Unassembled WGS sequence"/>
</dbReference>
<accession>A0A6G4U5N8</accession>
<comment type="caution">
    <text evidence="3">The sequence shown here is derived from an EMBL/GenBank/DDBJ whole genome shotgun (WGS) entry which is preliminary data.</text>
</comment>
<dbReference type="GO" id="GO:0016705">
    <property type="term" value="F:oxidoreductase activity, acting on paired donors, with incorporation or reduction of molecular oxygen"/>
    <property type="evidence" value="ECO:0007669"/>
    <property type="project" value="InterPro"/>
</dbReference>
<dbReference type="AlphaFoldDB" id="A0A6G4U5N8"/>
<keyword evidence="1" id="KW-0560">Oxidoreductase</keyword>
<dbReference type="PANTHER" id="PTHR43244:SF1">
    <property type="entry name" value="5,10-METHYLENETETRAHYDROMETHANOPTERIN REDUCTASE"/>
    <property type="match status" value="1"/>
</dbReference>
<gene>
    <name evidence="3" type="ORF">G5C51_25880</name>
</gene>
<dbReference type="SUPFAM" id="SSF51679">
    <property type="entry name" value="Bacterial luciferase-like"/>
    <property type="match status" value="1"/>
</dbReference>
<reference evidence="3 4" key="1">
    <citation type="submission" date="2020-02" db="EMBL/GenBank/DDBJ databases">
        <title>Whole-genome analyses of novel actinobacteria.</title>
        <authorList>
            <person name="Sahin N."/>
        </authorList>
    </citation>
    <scope>NUCLEOTIDE SEQUENCE [LARGE SCALE GENOMIC DNA]</scope>
    <source>
        <strain evidence="3 4">A7024</strain>
    </source>
</reference>
<sequence length="349" mass="37885">MKFSYAMLPDYPLTESIASIRLADELGFHAVYAADETWHKDMWLLFAAAAGQTRQIRMGPSLSPVVLREPTLIAQSLATLDELSGGRAEGVLSCGNFGLLAQYGVDWTRIKPLSRTKEALHVVRTLLDDGAITHRGEFYTYDGLFTFARPVQEKLPVLLGAMRGPKSFEAAGELSDGCHHALSYTREAYDYAVRHIRAGAEKAGKDWRSLDIGAWIVFATGPDSAAAKEAARSMVGIYASSMPEEQLVRNGVDPAELKPIIDAIGAGDLARGIELTTPDITERLSVAGTPEECLEKIQRDIAPSGVNHIISAITDRSLVKAFTGRDLDGVAGADTQLRLIAEKIMPAFR</sequence>
<dbReference type="InterPro" id="IPR050564">
    <property type="entry name" value="F420-G6PD/mer"/>
</dbReference>
<evidence type="ECO:0000259" key="2">
    <source>
        <dbReference type="Pfam" id="PF00296"/>
    </source>
</evidence>
<evidence type="ECO:0000313" key="4">
    <source>
        <dbReference type="Proteomes" id="UP000481583"/>
    </source>
</evidence>
<dbReference type="RefSeq" id="WP_165240619.1">
    <property type="nucleotide sequence ID" value="NZ_JAAKZV010000136.1"/>
</dbReference>
<keyword evidence="4" id="KW-1185">Reference proteome</keyword>
<dbReference type="Pfam" id="PF00296">
    <property type="entry name" value="Bac_luciferase"/>
    <property type="match status" value="1"/>
</dbReference>
<name>A0A6G4U5N8_9ACTN</name>
<feature type="domain" description="Luciferase-like" evidence="2">
    <location>
        <begin position="12"/>
        <end position="307"/>
    </location>
</feature>
<dbReference type="InterPro" id="IPR036661">
    <property type="entry name" value="Luciferase-like_sf"/>
</dbReference>
<protein>
    <submittedName>
        <fullName evidence="3">LLM class flavin-dependent oxidoreductase</fullName>
    </submittedName>
</protein>
<dbReference type="PANTHER" id="PTHR43244">
    <property type="match status" value="1"/>
</dbReference>